<evidence type="ECO:0000313" key="2">
    <source>
        <dbReference type="EMBL" id="PFK22800.1"/>
    </source>
</evidence>
<evidence type="ECO:0000313" key="3">
    <source>
        <dbReference type="Proteomes" id="UP000224413"/>
    </source>
</evidence>
<accession>A0A9X6X3A7</accession>
<feature type="compositionally biased region" description="Basic and acidic residues" evidence="1">
    <location>
        <begin position="28"/>
        <end position="46"/>
    </location>
</feature>
<feature type="compositionally biased region" description="Basic and acidic residues" evidence="1">
    <location>
        <begin position="85"/>
        <end position="149"/>
    </location>
</feature>
<name>A0A9X6X3A7_BACCE</name>
<gene>
    <name evidence="2" type="ORF">COI98_07445</name>
</gene>
<feature type="region of interest" description="Disordered" evidence="1">
    <location>
        <begin position="28"/>
        <end position="53"/>
    </location>
</feature>
<comment type="caution">
    <text evidence="2">The sequence shown here is derived from an EMBL/GenBank/DDBJ whole genome shotgun (WGS) entry which is preliminary data.</text>
</comment>
<dbReference type="Proteomes" id="UP000224413">
    <property type="component" value="Unassembled WGS sequence"/>
</dbReference>
<feature type="non-terminal residue" evidence="2">
    <location>
        <position position="1"/>
    </location>
</feature>
<dbReference type="AlphaFoldDB" id="A0A9X6X3A7"/>
<reference evidence="2 3" key="1">
    <citation type="submission" date="2017-09" db="EMBL/GenBank/DDBJ databases">
        <title>Large-scale bioinformatics analysis of Bacillus genomes uncovers conserved roles of natural products in bacterial physiology.</title>
        <authorList>
            <consortium name="Agbiome Team Llc"/>
            <person name="Bleich R.M."/>
            <person name="Grubbs K.J."/>
            <person name="Santa Maria K.C."/>
            <person name="Allen S.E."/>
            <person name="Farag S."/>
            <person name="Shank E.A."/>
            <person name="Bowers A."/>
        </authorList>
    </citation>
    <scope>NUCLEOTIDE SEQUENCE [LARGE SCALE GENOMIC DNA]</scope>
    <source>
        <strain evidence="2 3">AFS083741</strain>
    </source>
</reference>
<proteinExistence type="predicted"/>
<dbReference type="EMBL" id="NUWJ01000064">
    <property type="protein sequence ID" value="PFK22800.1"/>
    <property type="molecule type" value="Genomic_DNA"/>
</dbReference>
<organism evidence="2 3">
    <name type="scientific">Bacillus cereus</name>
    <dbReference type="NCBI Taxonomy" id="1396"/>
    <lineage>
        <taxon>Bacteria</taxon>
        <taxon>Bacillati</taxon>
        <taxon>Bacillota</taxon>
        <taxon>Bacilli</taxon>
        <taxon>Bacillales</taxon>
        <taxon>Bacillaceae</taxon>
        <taxon>Bacillus</taxon>
        <taxon>Bacillus cereus group</taxon>
    </lineage>
</organism>
<sequence>PKPEPKPNFFIPKNEDIPEAKFVVVESKKENQQQVELPKEENKQEVESNGITKGEIKFVEKNGVVVPMKNKEDDVALSVNTTLKDIADKKGDKEKLNTSDEQVKPEEVKQNEDKKEENKPEDKKEDKKGKDKEKTSKQKDKNSEVKEEQGGLSPIAVAGGVAGAGAVGVGAAAGVSPTFRRSLQSGLRRLRDLFRK</sequence>
<evidence type="ECO:0000256" key="1">
    <source>
        <dbReference type="SAM" id="MobiDB-lite"/>
    </source>
</evidence>
<feature type="region of interest" description="Disordered" evidence="1">
    <location>
        <begin position="69"/>
        <end position="153"/>
    </location>
</feature>
<protein>
    <submittedName>
        <fullName evidence="2">Uncharacterized protein</fullName>
    </submittedName>
</protein>